<reference evidence="4 7" key="4">
    <citation type="submission" date="2018-08" db="EMBL/GenBank/DDBJ databases">
        <title>A genome reference for cultivated species of the human gut microbiota.</title>
        <authorList>
            <person name="Zou Y."/>
            <person name="Xue W."/>
            <person name="Luo G."/>
        </authorList>
    </citation>
    <scope>NUCLEOTIDE SEQUENCE [LARGE SCALE GENOMIC DNA]</scope>
    <source>
        <strain evidence="4 7">TF05-12AC</strain>
    </source>
</reference>
<keyword evidence="1" id="KW-1133">Transmembrane helix</keyword>
<dbReference type="EMBL" id="NFKP01000008">
    <property type="protein sequence ID" value="OUP69646.1"/>
    <property type="molecule type" value="Genomic_DNA"/>
</dbReference>
<dbReference type="OrthoDB" id="1859097at2"/>
<evidence type="ECO:0000313" key="7">
    <source>
        <dbReference type="Proteomes" id="UP000260828"/>
    </source>
</evidence>
<reference evidence="3" key="3">
    <citation type="journal article" date="2018" name="BMC Genomics">
        <title>Whole genome sequencing and function prediction of 133 gut anaerobes isolated from chicken caecum in pure cultures.</title>
        <authorList>
            <person name="Medvecky M."/>
            <person name="Cejkova D."/>
            <person name="Polansky O."/>
            <person name="Karasova D."/>
            <person name="Kubasova T."/>
            <person name="Cizek A."/>
            <person name="Rychlik I."/>
        </authorList>
    </citation>
    <scope>NUCLEOTIDE SEQUENCE</scope>
    <source>
        <strain evidence="3">An175</strain>
    </source>
</reference>
<dbReference type="EMBL" id="CZBE01000002">
    <property type="protein sequence ID" value="CUP30573.1"/>
    <property type="molecule type" value="Genomic_DNA"/>
</dbReference>
<keyword evidence="1" id="KW-0472">Membrane</keyword>
<evidence type="ECO:0000256" key="1">
    <source>
        <dbReference type="SAM" id="Phobius"/>
    </source>
</evidence>
<sequence length="175" mass="18605">MAVKQKKRTGMLPVLLFTAFFIVLIAAGAFFFLHGAGSSGEVAAQFRVEGLDPAAQTGVLPGAPHSERAPGDGLFGYRINAAPTFSSDGSGGDIRVQNPAFNQYLMVLEIVADNDETVLYRSQYIAPNQYILDADLSKPLSSGSHDGMAYINVIDPSTLALVDVLECPLAINIQS</sequence>
<organism evidence="2 5">
    <name type="scientific">Anaerotruncus colihominis</name>
    <dbReference type="NCBI Taxonomy" id="169435"/>
    <lineage>
        <taxon>Bacteria</taxon>
        <taxon>Bacillati</taxon>
        <taxon>Bacillota</taxon>
        <taxon>Clostridia</taxon>
        <taxon>Eubacteriales</taxon>
        <taxon>Oscillospiraceae</taxon>
        <taxon>Anaerotruncus</taxon>
    </lineage>
</organism>
<evidence type="ECO:0000313" key="4">
    <source>
        <dbReference type="EMBL" id="RGE67707.1"/>
    </source>
</evidence>
<evidence type="ECO:0000313" key="5">
    <source>
        <dbReference type="Proteomes" id="UP000095765"/>
    </source>
</evidence>
<dbReference type="Proteomes" id="UP000196386">
    <property type="component" value="Unassembled WGS sequence"/>
</dbReference>
<name>A0A174M2K4_9FIRM</name>
<protein>
    <submittedName>
        <fullName evidence="2">Uncharacterized protein</fullName>
    </submittedName>
</protein>
<dbReference type="Proteomes" id="UP000095765">
    <property type="component" value="Unassembled WGS sequence"/>
</dbReference>
<dbReference type="GeneID" id="72464765"/>
<feature type="transmembrane region" description="Helical" evidence="1">
    <location>
        <begin position="12"/>
        <end position="33"/>
    </location>
</feature>
<dbReference type="EMBL" id="QVME01000004">
    <property type="protein sequence ID" value="RGE67707.1"/>
    <property type="molecule type" value="Genomic_DNA"/>
</dbReference>
<reference evidence="6" key="2">
    <citation type="submission" date="2017-04" db="EMBL/GenBank/DDBJ databases">
        <title>Function of individual gut microbiota members based on whole genome sequencing of pure cultures obtained from chicken caecum.</title>
        <authorList>
            <person name="Medvecky M."/>
            <person name="Cejkova D."/>
            <person name="Polansky O."/>
            <person name="Karasova D."/>
            <person name="Kubasova T."/>
            <person name="Cizek A."/>
            <person name="Rychlik I."/>
        </authorList>
    </citation>
    <scope>NUCLEOTIDE SEQUENCE [LARGE SCALE GENOMIC DNA]</scope>
    <source>
        <strain evidence="6">An175</strain>
    </source>
</reference>
<gene>
    <name evidence="3" type="ORF">B5F11_08370</name>
    <name evidence="4" type="ORF">DXC40_09450</name>
    <name evidence="2" type="ORF">ERS852551_00386</name>
</gene>
<accession>A0A174M2K4</accession>
<dbReference type="Proteomes" id="UP000260828">
    <property type="component" value="Unassembled WGS sequence"/>
</dbReference>
<evidence type="ECO:0000313" key="6">
    <source>
        <dbReference type="Proteomes" id="UP000196386"/>
    </source>
</evidence>
<evidence type="ECO:0000313" key="3">
    <source>
        <dbReference type="EMBL" id="OUP69646.1"/>
    </source>
</evidence>
<dbReference type="RefSeq" id="WP_006876318.1">
    <property type="nucleotide sequence ID" value="NZ_CABIWA010000001.1"/>
</dbReference>
<evidence type="ECO:0000313" key="2">
    <source>
        <dbReference type="EMBL" id="CUP30573.1"/>
    </source>
</evidence>
<proteinExistence type="predicted"/>
<dbReference type="AlphaFoldDB" id="A0A174M2K4"/>
<keyword evidence="1" id="KW-0812">Transmembrane</keyword>
<reference evidence="2 5" key="1">
    <citation type="submission" date="2015-09" db="EMBL/GenBank/DDBJ databases">
        <authorList>
            <consortium name="Pathogen Informatics"/>
        </authorList>
    </citation>
    <scope>NUCLEOTIDE SEQUENCE [LARGE SCALE GENOMIC DNA]</scope>
    <source>
        <strain evidence="2 5">2789STDY5834939</strain>
    </source>
</reference>